<gene>
    <name evidence="2" type="ORF">Syun_026627</name>
</gene>
<feature type="compositionally biased region" description="Low complexity" evidence="1">
    <location>
        <begin position="148"/>
        <end position="172"/>
    </location>
</feature>
<keyword evidence="3" id="KW-1185">Reference proteome</keyword>
<feature type="region of interest" description="Disordered" evidence="1">
    <location>
        <begin position="1"/>
        <end position="41"/>
    </location>
</feature>
<evidence type="ECO:0000313" key="2">
    <source>
        <dbReference type="EMBL" id="KAK9099582.1"/>
    </source>
</evidence>
<comment type="caution">
    <text evidence="2">The sequence shown here is derived from an EMBL/GenBank/DDBJ whole genome shotgun (WGS) entry which is preliminary data.</text>
</comment>
<accession>A0AAP0HVX7</accession>
<evidence type="ECO:0000313" key="3">
    <source>
        <dbReference type="Proteomes" id="UP001420932"/>
    </source>
</evidence>
<feature type="region of interest" description="Disordered" evidence="1">
    <location>
        <begin position="76"/>
        <end position="118"/>
    </location>
</feature>
<feature type="region of interest" description="Disordered" evidence="1">
    <location>
        <begin position="141"/>
        <end position="172"/>
    </location>
</feature>
<dbReference type="AlphaFoldDB" id="A0AAP0HVX7"/>
<dbReference type="PANTHER" id="PTHR37256">
    <property type="entry name" value="E1A-BINDING PROTEIN P400-LIKE"/>
    <property type="match status" value="1"/>
</dbReference>
<dbReference type="EMBL" id="JBBNAF010000011">
    <property type="protein sequence ID" value="KAK9099582.1"/>
    <property type="molecule type" value="Genomic_DNA"/>
</dbReference>
<sequence>MRSRSSSKQQSNRGAMEDPHNNNNNNNNKMKEEPHLSGAYIRSLVKQLTSSRPKGGLIMNPKNADEAVVLQDDDHDGEHAHDLSTNLSKFSDQNCPQPQQPPPKKQVRRRLHTSRPYQERLLNMAEARREIVTALKFHRAAMKQANEQKQQQQTQSQSSPPPSSSSSSLLQQEEVVVNSQPIMDFNNNNNNNICYSNVSSSSCVSQPNYSSFPYMNSPISPLLLPFNDNLNLPLPNQPLGLNLNFQDFNNIDTSTLYHNYPSIYSSYSSPSSSSSPPLSSIEELPHHQLPVEGVCGGMSNLMEYPSFVASEGSNHEMDNEEMAEMRSIGDQHQMEWNDTLNFVTSAWWFKFMKTMEIDGVEKKEEKGLEDDGFQVFDEVMEFPAWMNNANDGSFLQQHLDDYFSEEYLQEPALPCMDIGEIEGMDDGEWLA</sequence>
<feature type="compositionally biased region" description="Polar residues" evidence="1">
    <location>
        <begin position="83"/>
        <end position="95"/>
    </location>
</feature>
<name>A0AAP0HVX7_9MAGN</name>
<dbReference type="Proteomes" id="UP001420932">
    <property type="component" value="Unassembled WGS sequence"/>
</dbReference>
<dbReference type="PANTHER" id="PTHR37256:SF1">
    <property type="entry name" value="MYB-LIKE PROTEIN A"/>
    <property type="match status" value="1"/>
</dbReference>
<proteinExistence type="predicted"/>
<feature type="compositionally biased region" description="Low complexity" evidence="1">
    <location>
        <begin position="1"/>
        <end position="11"/>
    </location>
</feature>
<protein>
    <submittedName>
        <fullName evidence="2">Uncharacterized protein</fullName>
    </submittedName>
</protein>
<organism evidence="2 3">
    <name type="scientific">Stephania yunnanensis</name>
    <dbReference type="NCBI Taxonomy" id="152371"/>
    <lineage>
        <taxon>Eukaryota</taxon>
        <taxon>Viridiplantae</taxon>
        <taxon>Streptophyta</taxon>
        <taxon>Embryophyta</taxon>
        <taxon>Tracheophyta</taxon>
        <taxon>Spermatophyta</taxon>
        <taxon>Magnoliopsida</taxon>
        <taxon>Ranunculales</taxon>
        <taxon>Menispermaceae</taxon>
        <taxon>Menispermoideae</taxon>
        <taxon>Cissampelideae</taxon>
        <taxon>Stephania</taxon>
    </lineage>
</organism>
<reference evidence="2 3" key="1">
    <citation type="submission" date="2024-01" db="EMBL/GenBank/DDBJ databases">
        <title>Genome assemblies of Stephania.</title>
        <authorList>
            <person name="Yang L."/>
        </authorList>
    </citation>
    <scope>NUCLEOTIDE SEQUENCE [LARGE SCALE GENOMIC DNA]</scope>
    <source>
        <strain evidence="2">YNDBR</strain>
        <tissue evidence="2">Leaf</tissue>
    </source>
</reference>
<evidence type="ECO:0000256" key="1">
    <source>
        <dbReference type="SAM" id="MobiDB-lite"/>
    </source>
</evidence>